<name>A0A133UMD7_9EURY</name>
<sequence>MKTDDRGVSPVMGIVLLIGMVMVFTGTIAAFTLGIERPETPSNTRLSFEGIGNGDNRFYIYHMGGDSIDDSLNNLEFKTRNTNLTAKAILTITGQDNDFDVGERIEVVVENLSKSGRVSVIHRPSQMVLGKSKEVLQATPSGSAGGPNVTAEGADIGAYQPPSPTDCDLLVDDDWPSDEDSDGDNKFSTITAAINSASPQDLIGIKSGTYEEALTVNKTVSIASISGPKSTTIDAGGSSNAVFVSGGTLKIKGLKIKNFTTHGINFQDGSHSHVESNILLGSGASSIVQAFSDVKNVVVFNNITKDASGVWAFINCDDWKITHNTINCGDTNHHGVVGGGDEYIISHNEIKNCSGGHQGIDTYQLGNSSGWNITYNNIHNCSDGIQIEGTSHEAHFNNIYDIENCSACSDFSFNAKKNWWGTTEESEIEAMVSDNVIFDPWLNEPR</sequence>
<dbReference type="Proteomes" id="UP000070284">
    <property type="component" value="Unassembled WGS sequence"/>
</dbReference>
<proteinExistence type="predicted"/>
<dbReference type="InterPro" id="IPR012859">
    <property type="entry name" value="Pilin_N_archaeal"/>
</dbReference>
<keyword evidence="1" id="KW-0472">Membrane</keyword>
<keyword evidence="1" id="KW-0812">Transmembrane</keyword>
<protein>
    <recommendedName>
        <fullName evidence="2">Archaeal Type IV pilin N-terminal domain-containing protein</fullName>
    </recommendedName>
</protein>
<dbReference type="SUPFAM" id="SSF51126">
    <property type="entry name" value="Pectin lyase-like"/>
    <property type="match status" value="1"/>
</dbReference>
<evidence type="ECO:0000313" key="3">
    <source>
        <dbReference type="EMBL" id="KXA95327.1"/>
    </source>
</evidence>
<feature type="domain" description="Archaeal Type IV pilin N-terminal" evidence="2">
    <location>
        <begin position="6"/>
        <end position="80"/>
    </location>
</feature>
<dbReference type="Gene3D" id="2.160.20.10">
    <property type="entry name" value="Single-stranded right-handed beta-helix, Pectin lyase-like"/>
    <property type="match status" value="1"/>
</dbReference>
<evidence type="ECO:0000259" key="2">
    <source>
        <dbReference type="Pfam" id="PF07790"/>
    </source>
</evidence>
<reference evidence="3 4" key="1">
    <citation type="journal article" date="2016" name="Sci. Rep.">
        <title>Metabolic traits of an uncultured archaeal lineage -MSBL1- from brine pools of the Red Sea.</title>
        <authorList>
            <person name="Mwirichia R."/>
            <person name="Alam I."/>
            <person name="Rashid M."/>
            <person name="Vinu M."/>
            <person name="Ba-Alawi W."/>
            <person name="Anthony Kamau A."/>
            <person name="Kamanda Ngugi D."/>
            <person name="Goker M."/>
            <person name="Klenk H.P."/>
            <person name="Bajic V."/>
            <person name="Stingl U."/>
        </authorList>
    </citation>
    <scope>NUCLEOTIDE SEQUENCE [LARGE SCALE GENOMIC DNA]</scope>
    <source>
        <strain evidence="3">SCGC-AAA259E19</strain>
    </source>
</reference>
<dbReference type="InterPro" id="IPR011050">
    <property type="entry name" value="Pectin_lyase_fold/virulence"/>
</dbReference>
<dbReference type="InterPro" id="IPR013373">
    <property type="entry name" value="Flagellin/pilin_N_arc"/>
</dbReference>
<keyword evidence="1" id="KW-1133">Transmembrane helix</keyword>
<comment type="caution">
    <text evidence="3">The sequence shown here is derived from an EMBL/GenBank/DDBJ whole genome shotgun (WGS) entry which is preliminary data.</text>
</comment>
<gene>
    <name evidence="3" type="ORF">AKJ65_02035</name>
</gene>
<dbReference type="Pfam" id="PF07790">
    <property type="entry name" value="Pilin_N"/>
    <property type="match status" value="1"/>
</dbReference>
<dbReference type="SMART" id="SM00710">
    <property type="entry name" value="PbH1"/>
    <property type="match status" value="3"/>
</dbReference>
<dbReference type="InterPro" id="IPR012334">
    <property type="entry name" value="Pectin_lyas_fold"/>
</dbReference>
<dbReference type="NCBIfam" id="TIGR02537">
    <property type="entry name" value="arch_flag_Nterm"/>
    <property type="match status" value="1"/>
</dbReference>
<accession>A0A133UMD7</accession>
<evidence type="ECO:0000256" key="1">
    <source>
        <dbReference type="SAM" id="Phobius"/>
    </source>
</evidence>
<evidence type="ECO:0000313" key="4">
    <source>
        <dbReference type="Proteomes" id="UP000070284"/>
    </source>
</evidence>
<organism evidence="3 4">
    <name type="scientific">candidate division MSBL1 archaeon SCGC-AAA259E19</name>
    <dbReference type="NCBI Taxonomy" id="1698264"/>
    <lineage>
        <taxon>Archaea</taxon>
        <taxon>Methanobacteriati</taxon>
        <taxon>Methanobacteriota</taxon>
        <taxon>candidate division MSBL1</taxon>
    </lineage>
</organism>
<keyword evidence="4" id="KW-1185">Reference proteome</keyword>
<dbReference type="AlphaFoldDB" id="A0A133UMD7"/>
<feature type="transmembrane region" description="Helical" evidence="1">
    <location>
        <begin position="12"/>
        <end position="35"/>
    </location>
</feature>
<dbReference type="EMBL" id="LHXO01000018">
    <property type="protein sequence ID" value="KXA95327.1"/>
    <property type="molecule type" value="Genomic_DNA"/>
</dbReference>
<dbReference type="InterPro" id="IPR006626">
    <property type="entry name" value="PbH1"/>
</dbReference>